<reference evidence="1 2" key="1">
    <citation type="submission" date="2022-05" db="EMBL/GenBank/DDBJ databases">
        <title>Microbulbifer sp. nov., isolated from sponge.</title>
        <authorList>
            <person name="Gao L."/>
        </authorList>
    </citation>
    <scope>NUCLEOTIDE SEQUENCE [LARGE SCALE GENOMIC DNA]</scope>
    <source>
        <strain evidence="1 2">MI-G</strain>
    </source>
</reference>
<dbReference type="RefSeq" id="WP_301415953.1">
    <property type="nucleotide sequence ID" value="NZ_CP098023.1"/>
</dbReference>
<evidence type="ECO:0000313" key="2">
    <source>
        <dbReference type="Proteomes" id="UP001321520"/>
    </source>
</evidence>
<organism evidence="1 2">
    <name type="scientific">Microbulbifer spongiae</name>
    <dbReference type="NCBI Taxonomy" id="2944933"/>
    <lineage>
        <taxon>Bacteria</taxon>
        <taxon>Pseudomonadati</taxon>
        <taxon>Pseudomonadota</taxon>
        <taxon>Gammaproteobacteria</taxon>
        <taxon>Cellvibrionales</taxon>
        <taxon>Microbulbiferaceae</taxon>
        <taxon>Microbulbifer</taxon>
    </lineage>
</organism>
<keyword evidence="2" id="KW-1185">Reference proteome</keyword>
<dbReference type="EMBL" id="CP098023">
    <property type="protein sequence ID" value="WKD50042.1"/>
    <property type="molecule type" value="Genomic_DNA"/>
</dbReference>
<dbReference type="SUPFAM" id="SSF56399">
    <property type="entry name" value="ADP-ribosylation"/>
    <property type="match status" value="1"/>
</dbReference>
<accession>A0ABY9ECN6</accession>
<protein>
    <submittedName>
        <fullName evidence="1">Uncharacterized protein</fullName>
    </submittedName>
</protein>
<gene>
    <name evidence="1" type="ORF">M8T91_01035</name>
</gene>
<dbReference type="Gene3D" id="3.90.210.10">
    <property type="entry name" value="Heat-Labile Enterotoxin, subunit A"/>
    <property type="match status" value="1"/>
</dbReference>
<dbReference type="Proteomes" id="UP001321520">
    <property type="component" value="Chromosome"/>
</dbReference>
<evidence type="ECO:0000313" key="1">
    <source>
        <dbReference type="EMBL" id="WKD50042.1"/>
    </source>
</evidence>
<sequence length="186" mass="20955">MAKYDFLNEQVNRVRRRVGRIINGKTLPPYVYRFDTRAPAVIRVSGFQPWDALGAVSLMEHVNNAFAANHAKAGMQTKYDSQWVSTGGYGLIAKIDPTFAQQILNTNLYKIDTSIALRTGNFSDANDHFDRAGINRPYATQREWIKSGGIPQEAVIECMEGLTYANQLDNRGNAPAENLLQGWRRF</sequence>
<proteinExistence type="predicted"/>
<name>A0ABY9ECN6_9GAMM</name>